<accession>A0AAE1NKU0</accession>
<dbReference type="EMBL" id="JAWZYT010005195">
    <property type="protein sequence ID" value="KAK4291308.1"/>
    <property type="molecule type" value="Genomic_DNA"/>
</dbReference>
<dbReference type="Proteomes" id="UP001292094">
    <property type="component" value="Unassembled WGS sequence"/>
</dbReference>
<organism evidence="2 3">
    <name type="scientific">Petrolisthes manimaculis</name>
    <dbReference type="NCBI Taxonomy" id="1843537"/>
    <lineage>
        <taxon>Eukaryota</taxon>
        <taxon>Metazoa</taxon>
        <taxon>Ecdysozoa</taxon>
        <taxon>Arthropoda</taxon>
        <taxon>Crustacea</taxon>
        <taxon>Multicrustacea</taxon>
        <taxon>Malacostraca</taxon>
        <taxon>Eumalacostraca</taxon>
        <taxon>Eucarida</taxon>
        <taxon>Decapoda</taxon>
        <taxon>Pleocyemata</taxon>
        <taxon>Anomura</taxon>
        <taxon>Galatheoidea</taxon>
        <taxon>Porcellanidae</taxon>
        <taxon>Petrolisthes</taxon>
    </lineage>
</organism>
<dbReference type="AlphaFoldDB" id="A0AAE1NKU0"/>
<protein>
    <submittedName>
        <fullName evidence="2">Uncharacterized protein</fullName>
    </submittedName>
</protein>
<reference evidence="2" key="1">
    <citation type="submission" date="2023-11" db="EMBL/GenBank/DDBJ databases">
        <title>Genome assemblies of two species of porcelain crab, Petrolisthes cinctipes and Petrolisthes manimaculis (Anomura: Porcellanidae).</title>
        <authorList>
            <person name="Angst P."/>
        </authorList>
    </citation>
    <scope>NUCLEOTIDE SEQUENCE</scope>
    <source>
        <strain evidence="2">PB745_02</strain>
        <tissue evidence="2">Gill</tissue>
    </source>
</reference>
<proteinExistence type="predicted"/>
<evidence type="ECO:0000313" key="3">
    <source>
        <dbReference type="Proteomes" id="UP001292094"/>
    </source>
</evidence>
<name>A0AAE1NKU0_9EUCA</name>
<gene>
    <name evidence="2" type="ORF">Pmani_035850</name>
</gene>
<keyword evidence="3" id="KW-1185">Reference proteome</keyword>
<feature type="region of interest" description="Disordered" evidence="1">
    <location>
        <begin position="1"/>
        <end position="44"/>
    </location>
</feature>
<evidence type="ECO:0000256" key="1">
    <source>
        <dbReference type="SAM" id="MobiDB-lite"/>
    </source>
</evidence>
<evidence type="ECO:0000313" key="2">
    <source>
        <dbReference type="EMBL" id="KAK4291308.1"/>
    </source>
</evidence>
<feature type="compositionally biased region" description="Basic residues" evidence="1">
    <location>
        <begin position="1"/>
        <end position="10"/>
    </location>
</feature>
<feature type="compositionally biased region" description="Basic and acidic residues" evidence="1">
    <location>
        <begin position="11"/>
        <end position="42"/>
    </location>
</feature>
<sequence length="87" mass="10018">MERRGRGKRERGRENGEEREGENGENGEERKRERGRERGRENGEEEVVVEWYARGRNTFYQSSKSNIGTWKVNKDGGILMEAGGVMG</sequence>
<comment type="caution">
    <text evidence="2">The sequence shown here is derived from an EMBL/GenBank/DDBJ whole genome shotgun (WGS) entry which is preliminary data.</text>
</comment>